<dbReference type="GO" id="GO:0031201">
    <property type="term" value="C:SNARE complex"/>
    <property type="evidence" value="ECO:0007669"/>
    <property type="project" value="TreeGrafter"/>
</dbReference>
<protein>
    <submittedName>
        <fullName evidence="13">Vesicle transport protein SEC20</fullName>
    </submittedName>
</protein>
<comment type="caution">
    <text evidence="13">The sequence shown here is derived from an EMBL/GenBank/DDBJ whole genome shotgun (WGS) entry which is preliminary data.</text>
</comment>
<evidence type="ECO:0000256" key="11">
    <source>
        <dbReference type="SAM" id="Phobius"/>
    </source>
</evidence>
<feature type="transmembrane region" description="Helical" evidence="11">
    <location>
        <begin position="203"/>
        <end position="220"/>
    </location>
</feature>
<feature type="coiled-coil region" evidence="10">
    <location>
        <begin position="36"/>
        <end position="86"/>
    </location>
</feature>
<keyword evidence="6 11" id="KW-1133">Transmembrane helix</keyword>
<keyword evidence="5" id="KW-0931">ER-Golgi transport</keyword>
<evidence type="ECO:0000259" key="12">
    <source>
        <dbReference type="Pfam" id="PF03908"/>
    </source>
</evidence>
<keyword evidence="7 10" id="KW-0175">Coiled coil</keyword>
<keyword evidence="3 11" id="KW-0812">Transmembrane</keyword>
<dbReference type="PANTHER" id="PTHR12825">
    <property type="entry name" value="BNIP1-RELATED"/>
    <property type="match status" value="1"/>
</dbReference>
<evidence type="ECO:0000256" key="10">
    <source>
        <dbReference type="SAM" id="Coils"/>
    </source>
</evidence>
<evidence type="ECO:0000256" key="6">
    <source>
        <dbReference type="ARBA" id="ARBA00022989"/>
    </source>
</evidence>
<evidence type="ECO:0000256" key="2">
    <source>
        <dbReference type="ARBA" id="ARBA00022448"/>
    </source>
</evidence>
<sequence>MAAEDIHVRLCLQEIVRLDLQIKALIQDIRECADTKEVLEDINVEARGKVNKLRKKIEELETLGFEQDKEEDRQIIQKDVENQKQRLASTVGSLRKTNVSVQLRIDKNEKEMLLTGGTTARKRTVNSKEILAKRGSDINESLMSLNRTMAAQVHKSELTKSTLIQSSSTLQGTHEEMKGMGGHLVSSRKLITKYGRRQLTDRLLIFLAVVFFFATVLYIVKKRIW</sequence>
<dbReference type="PANTHER" id="PTHR12825:SF0">
    <property type="entry name" value="VESICLE TRANSPORT PROTEIN SEC20"/>
    <property type="match status" value="1"/>
</dbReference>
<comment type="similarity">
    <text evidence="9">Belongs to the SEC20 family.</text>
</comment>
<dbReference type="InterPro" id="IPR005606">
    <property type="entry name" value="Sec20"/>
</dbReference>
<dbReference type="GO" id="GO:0005484">
    <property type="term" value="F:SNAP receptor activity"/>
    <property type="evidence" value="ECO:0007669"/>
    <property type="project" value="InterPro"/>
</dbReference>
<dbReference type="GO" id="GO:0006890">
    <property type="term" value="P:retrograde vesicle-mediated transport, Golgi to endoplasmic reticulum"/>
    <property type="evidence" value="ECO:0007669"/>
    <property type="project" value="InterPro"/>
</dbReference>
<dbReference type="OrthoDB" id="46868at2759"/>
<dbReference type="Pfam" id="PF03908">
    <property type="entry name" value="Sec20"/>
    <property type="match status" value="1"/>
</dbReference>
<evidence type="ECO:0000313" key="14">
    <source>
        <dbReference type="Proteomes" id="UP000242188"/>
    </source>
</evidence>
<gene>
    <name evidence="13" type="ORF">KP79_PYT17207</name>
</gene>
<evidence type="ECO:0000256" key="3">
    <source>
        <dbReference type="ARBA" id="ARBA00022692"/>
    </source>
</evidence>
<evidence type="ECO:0000256" key="9">
    <source>
        <dbReference type="ARBA" id="ARBA00037934"/>
    </source>
</evidence>
<evidence type="ECO:0000313" key="13">
    <source>
        <dbReference type="EMBL" id="OWF38281.1"/>
    </source>
</evidence>
<keyword evidence="14" id="KW-1185">Reference proteome</keyword>
<proteinExistence type="inferred from homology"/>
<evidence type="ECO:0000256" key="1">
    <source>
        <dbReference type="ARBA" id="ARBA00004163"/>
    </source>
</evidence>
<reference evidence="13 14" key="1">
    <citation type="journal article" date="2017" name="Nat. Ecol. Evol.">
        <title>Scallop genome provides insights into evolution of bilaterian karyotype and development.</title>
        <authorList>
            <person name="Wang S."/>
            <person name="Zhang J."/>
            <person name="Jiao W."/>
            <person name="Li J."/>
            <person name="Xun X."/>
            <person name="Sun Y."/>
            <person name="Guo X."/>
            <person name="Huan P."/>
            <person name="Dong B."/>
            <person name="Zhang L."/>
            <person name="Hu X."/>
            <person name="Sun X."/>
            <person name="Wang J."/>
            <person name="Zhao C."/>
            <person name="Wang Y."/>
            <person name="Wang D."/>
            <person name="Huang X."/>
            <person name="Wang R."/>
            <person name="Lv J."/>
            <person name="Li Y."/>
            <person name="Zhang Z."/>
            <person name="Liu B."/>
            <person name="Lu W."/>
            <person name="Hui Y."/>
            <person name="Liang J."/>
            <person name="Zhou Z."/>
            <person name="Hou R."/>
            <person name="Li X."/>
            <person name="Liu Y."/>
            <person name="Li H."/>
            <person name="Ning X."/>
            <person name="Lin Y."/>
            <person name="Zhao L."/>
            <person name="Xing Q."/>
            <person name="Dou J."/>
            <person name="Li Y."/>
            <person name="Mao J."/>
            <person name="Guo H."/>
            <person name="Dou H."/>
            <person name="Li T."/>
            <person name="Mu C."/>
            <person name="Jiang W."/>
            <person name="Fu Q."/>
            <person name="Fu X."/>
            <person name="Miao Y."/>
            <person name="Liu J."/>
            <person name="Yu Q."/>
            <person name="Li R."/>
            <person name="Liao H."/>
            <person name="Li X."/>
            <person name="Kong Y."/>
            <person name="Jiang Z."/>
            <person name="Chourrout D."/>
            <person name="Li R."/>
            <person name="Bao Z."/>
        </authorList>
    </citation>
    <scope>NUCLEOTIDE SEQUENCE [LARGE SCALE GENOMIC DNA]</scope>
    <source>
        <strain evidence="13 14">PY_sf001</strain>
    </source>
</reference>
<evidence type="ECO:0000256" key="4">
    <source>
        <dbReference type="ARBA" id="ARBA00022824"/>
    </source>
</evidence>
<evidence type="ECO:0000256" key="8">
    <source>
        <dbReference type="ARBA" id="ARBA00023136"/>
    </source>
</evidence>
<name>A0A210PP68_MIZYE</name>
<dbReference type="EMBL" id="NEDP02005569">
    <property type="protein sequence ID" value="OWF38281.1"/>
    <property type="molecule type" value="Genomic_DNA"/>
</dbReference>
<dbReference type="CDD" id="cd15865">
    <property type="entry name" value="SNARE_SEC20"/>
    <property type="match status" value="1"/>
</dbReference>
<keyword evidence="4" id="KW-0256">Endoplasmic reticulum</keyword>
<dbReference type="Proteomes" id="UP000242188">
    <property type="component" value="Unassembled WGS sequence"/>
</dbReference>
<keyword evidence="2" id="KW-0813">Transport</keyword>
<organism evidence="13 14">
    <name type="scientific">Mizuhopecten yessoensis</name>
    <name type="common">Japanese scallop</name>
    <name type="synonym">Patinopecten yessoensis</name>
    <dbReference type="NCBI Taxonomy" id="6573"/>
    <lineage>
        <taxon>Eukaryota</taxon>
        <taxon>Metazoa</taxon>
        <taxon>Spiralia</taxon>
        <taxon>Lophotrochozoa</taxon>
        <taxon>Mollusca</taxon>
        <taxon>Bivalvia</taxon>
        <taxon>Autobranchia</taxon>
        <taxon>Pteriomorphia</taxon>
        <taxon>Pectinida</taxon>
        <taxon>Pectinoidea</taxon>
        <taxon>Pectinidae</taxon>
        <taxon>Mizuhopecten</taxon>
    </lineage>
</organism>
<evidence type="ECO:0000256" key="5">
    <source>
        <dbReference type="ARBA" id="ARBA00022892"/>
    </source>
</evidence>
<dbReference type="GO" id="GO:0005789">
    <property type="term" value="C:endoplasmic reticulum membrane"/>
    <property type="evidence" value="ECO:0007669"/>
    <property type="project" value="UniProtKB-SubCell"/>
</dbReference>
<dbReference type="InterPro" id="IPR056173">
    <property type="entry name" value="Sec20_C"/>
</dbReference>
<dbReference type="AlphaFoldDB" id="A0A210PP68"/>
<evidence type="ECO:0000256" key="7">
    <source>
        <dbReference type="ARBA" id="ARBA00023054"/>
    </source>
</evidence>
<feature type="domain" description="Sec20 C-terminal" evidence="12">
    <location>
        <begin position="136"/>
        <end position="224"/>
    </location>
</feature>
<accession>A0A210PP68</accession>
<comment type="subcellular location">
    <subcellularLocation>
        <location evidence="1">Endoplasmic reticulum membrane</location>
        <topology evidence="1">Single-pass type IV membrane protein</topology>
    </subcellularLocation>
</comment>
<dbReference type="STRING" id="6573.A0A210PP68"/>
<keyword evidence="8 11" id="KW-0472">Membrane</keyword>